<feature type="non-terminal residue" evidence="7">
    <location>
        <position position="1"/>
    </location>
</feature>
<organism evidence="7">
    <name type="scientific">marine metagenome</name>
    <dbReference type="NCBI Taxonomy" id="408172"/>
    <lineage>
        <taxon>unclassified sequences</taxon>
        <taxon>metagenomes</taxon>
        <taxon>ecological metagenomes</taxon>
    </lineage>
</organism>
<evidence type="ECO:0000256" key="5">
    <source>
        <dbReference type="ARBA" id="ARBA00023136"/>
    </source>
</evidence>
<name>A0A381XTT4_9ZZZZ</name>
<dbReference type="AlphaFoldDB" id="A0A381XTT4"/>
<keyword evidence="1" id="KW-1003">Cell membrane</keyword>
<dbReference type="Pfam" id="PF01790">
    <property type="entry name" value="LGT"/>
    <property type="match status" value="1"/>
</dbReference>
<feature type="transmembrane region" description="Helical" evidence="6">
    <location>
        <begin position="213"/>
        <end position="237"/>
    </location>
</feature>
<feature type="transmembrane region" description="Helical" evidence="6">
    <location>
        <begin position="57"/>
        <end position="79"/>
    </location>
</feature>
<sequence>CYFLLNYDLKRLGYDEKLASDIIFWAAVGGIIGSKVYHVLENLEQVISSQNPLGMIFSGSGLVFFGGLLGGILAVTMVLRKNNLSWLVFADLVAPLLILGYSIGRFGCFLVGDDYGIPSNLPWAIGFPNGLPPTTSTVFALQFPWIDISGFSTGVLTVHPTQVYETLVCGGIFFFLWKKRTEDGVQGSLFFLYLILAGIERFFIEFIRTNEKYFLDIFSGAQIISVTMICIGLYFLLNPLPESVSDTP</sequence>
<dbReference type="PANTHER" id="PTHR30589:SF0">
    <property type="entry name" value="PHOSPHATIDYLGLYCEROL--PROLIPOPROTEIN DIACYLGLYCERYL TRANSFERASE"/>
    <property type="match status" value="1"/>
</dbReference>
<keyword evidence="5 6" id="KW-0472">Membrane</keyword>
<gene>
    <name evidence="7" type="ORF">METZ01_LOCUS120736</name>
</gene>
<dbReference type="GO" id="GO:0005886">
    <property type="term" value="C:plasma membrane"/>
    <property type="evidence" value="ECO:0007669"/>
    <property type="project" value="InterPro"/>
</dbReference>
<reference evidence="7" key="1">
    <citation type="submission" date="2018-05" db="EMBL/GenBank/DDBJ databases">
        <authorList>
            <person name="Lanie J.A."/>
            <person name="Ng W.-L."/>
            <person name="Kazmierczak K.M."/>
            <person name="Andrzejewski T.M."/>
            <person name="Davidsen T.M."/>
            <person name="Wayne K.J."/>
            <person name="Tettelin H."/>
            <person name="Glass J.I."/>
            <person name="Rusch D."/>
            <person name="Podicherti R."/>
            <person name="Tsui H.-C.T."/>
            <person name="Winkler M.E."/>
        </authorList>
    </citation>
    <scope>NUCLEOTIDE SEQUENCE</scope>
</reference>
<dbReference type="GO" id="GO:0042158">
    <property type="term" value="P:lipoprotein biosynthetic process"/>
    <property type="evidence" value="ECO:0007669"/>
    <property type="project" value="InterPro"/>
</dbReference>
<evidence type="ECO:0000256" key="3">
    <source>
        <dbReference type="ARBA" id="ARBA00022692"/>
    </source>
</evidence>
<keyword evidence="3 6" id="KW-0812">Transmembrane</keyword>
<dbReference type="GO" id="GO:0008961">
    <property type="term" value="F:phosphatidylglycerol-prolipoprotein diacylglyceryl transferase activity"/>
    <property type="evidence" value="ECO:0007669"/>
    <property type="project" value="InterPro"/>
</dbReference>
<keyword evidence="4 6" id="KW-1133">Transmembrane helix</keyword>
<evidence type="ECO:0000256" key="2">
    <source>
        <dbReference type="ARBA" id="ARBA00022679"/>
    </source>
</evidence>
<evidence type="ECO:0008006" key="8">
    <source>
        <dbReference type="Google" id="ProtNLM"/>
    </source>
</evidence>
<accession>A0A381XTT4</accession>
<proteinExistence type="predicted"/>
<evidence type="ECO:0000313" key="7">
    <source>
        <dbReference type="EMBL" id="SVA67882.1"/>
    </source>
</evidence>
<dbReference type="PANTHER" id="PTHR30589">
    <property type="entry name" value="PROLIPOPROTEIN DIACYLGLYCERYL TRANSFERASE"/>
    <property type="match status" value="1"/>
</dbReference>
<evidence type="ECO:0000256" key="6">
    <source>
        <dbReference type="SAM" id="Phobius"/>
    </source>
</evidence>
<protein>
    <recommendedName>
        <fullName evidence="8">Prolipoprotein diacylglyceryl transferase</fullName>
    </recommendedName>
</protein>
<feature type="transmembrane region" description="Helical" evidence="6">
    <location>
        <begin position="86"/>
        <end position="104"/>
    </location>
</feature>
<feature type="transmembrane region" description="Helical" evidence="6">
    <location>
        <begin position="185"/>
        <end position="204"/>
    </location>
</feature>
<keyword evidence="2" id="KW-0808">Transferase</keyword>
<evidence type="ECO:0000256" key="4">
    <source>
        <dbReference type="ARBA" id="ARBA00022989"/>
    </source>
</evidence>
<dbReference type="EMBL" id="UINC01016274">
    <property type="protein sequence ID" value="SVA67882.1"/>
    <property type="molecule type" value="Genomic_DNA"/>
</dbReference>
<feature type="transmembrane region" description="Helical" evidence="6">
    <location>
        <begin position="18"/>
        <end position="37"/>
    </location>
</feature>
<dbReference type="InterPro" id="IPR001640">
    <property type="entry name" value="Lgt"/>
</dbReference>
<evidence type="ECO:0000256" key="1">
    <source>
        <dbReference type="ARBA" id="ARBA00022475"/>
    </source>
</evidence>